<dbReference type="AlphaFoldDB" id="A0A1L7V5E8"/>
<gene>
    <name evidence="5" type="ORF">FPRO_03651</name>
</gene>
<feature type="transmembrane region" description="Helical" evidence="4">
    <location>
        <begin position="45"/>
        <end position="68"/>
    </location>
</feature>
<dbReference type="PANTHER" id="PTHR33365:SF4">
    <property type="entry name" value="CYCLOCHLOROTINE BIOSYNTHESIS PROTEIN O"/>
    <property type="match status" value="1"/>
</dbReference>
<dbReference type="PANTHER" id="PTHR33365">
    <property type="entry name" value="YALI0B05434P"/>
    <property type="match status" value="1"/>
</dbReference>
<dbReference type="RefSeq" id="XP_031076682.1">
    <property type="nucleotide sequence ID" value="XM_031226113.1"/>
</dbReference>
<feature type="compositionally biased region" description="Basic and acidic residues" evidence="3">
    <location>
        <begin position="1"/>
        <end position="21"/>
    </location>
</feature>
<accession>A0A1L7V5E8</accession>
<evidence type="ECO:0000256" key="2">
    <source>
        <dbReference type="ARBA" id="ARBA00035112"/>
    </source>
</evidence>
<comment type="caution">
    <text evidence="5">The sequence shown here is derived from an EMBL/GenBank/DDBJ whole genome shotgun (WGS) entry which is preliminary data.</text>
</comment>
<dbReference type="VEuPathDB" id="FungiDB:FPRO_03651"/>
<keyword evidence="4" id="KW-1133">Transmembrane helix</keyword>
<dbReference type="EMBL" id="FJOF01000002">
    <property type="protein sequence ID" value="CZR36089.1"/>
    <property type="molecule type" value="Genomic_DNA"/>
</dbReference>
<comment type="pathway">
    <text evidence="1">Mycotoxin biosynthesis.</text>
</comment>
<dbReference type="GO" id="GO:0043386">
    <property type="term" value="P:mycotoxin biosynthetic process"/>
    <property type="evidence" value="ECO:0007669"/>
    <property type="project" value="InterPro"/>
</dbReference>
<dbReference type="InterPro" id="IPR021765">
    <property type="entry name" value="UstYa-like"/>
</dbReference>
<comment type="similarity">
    <text evidence="2">Belongs to the ustYa family.</text>
</comment>
<evidence type="ECO:0000313" key="6">
    <source>
        <dbReference type="Proteomes" id="UP000183971"/>
    </source>
</evidence>
<evidence type="ECO:0000256" key="3">
    <source>
        <dbReference type="SAM" id="MobiDB-lite"/>
    </source>
</evidence>
<reference evidence="6" key="1">
    <citation type="journal article" date="2016" name="Genome Biol. Evol.">
        <title>Comparative 'omics' of the Fusarium fujikuroi species complex highlights differences in genetic potential and metabolite synthesis.</title>
        <authorList>
            <person name="Niehaus E.-M."/>
            <person name="Muensterkoetter M."/>
            <person name="Proctor R.H."/>
            <person name="Brown D.W."/>
            <person name="Sharon A."/>
            <person name="Idan Y."/>
            <person name="Oren-Young L."/>
            <person name="Sieber C.M."/>
            <person name="Novak O."/>
            <person name="Pencik A."/>
            <person name="Tarkowska D."/>
            <person name="Hromadova K."/>
            <person name="Freeman S."/>
            <person name="Maymon M."/>
            <person name="Elazar M."/>
            <person name="Youssef S.A."/>
            <person name="El-Shabrawy E.S.M."/>
            <person name="Shalaby A.B.A."/>
            <person name="Houterman P."/>
            <person name="Brock N.L."/>
            <person name="Burkhardt I."/>
            <person name="Tsavkelova E.A."/>
            <person name="Dickschat J.S."/>
            <person name="Galuszka P."/>
            <person name="Gueldener U."/>
            <person name="Tudzynski B."/>
        </authorList>
    </citation>
    <scope>NUCLEOTIDE SEQUENCE [LARGE SCALE GENOMIC DNA]</scope>
    <source>
        <strain evidence="6">ET1</strain>
    </source>
</reference>
<dbReference type="GeneID" id="42048536"/>
<sequence length="310" mass="35661">MHHSTRPTDREYIPVETKETESLNDGSSDSEIFDARSRRHQGRNLSCFFASILPWILAVAFAISTVILTAKLRAQSRFGTYETNFKTDFAFPIKVPLEEIQFRGSPHFLKNGTPWMKDADETAPWPENVRYVGEPSHEIDENWQRLIGKRYFSISEEEAKRAWGDRREDFVDQNMGGYTAGFDMFHTLHCINELRKALRPEYYPPKSHTLHGALHNGTYLDMRHTPLVQCYGSTTLIPTRFMEGLEHNYIDSDQRHVCRSFTAIRDFTDSRIPGGGRYVARDQSLLNERKHKIAKAWGEVNGDNEKGGAS</sequence>
<keyword evidence="4" id="KW-0472">Membrane</keyword>
<keyword evidence="4" id="KW-0812">Transmembrane</keyword>
<evidence type="ECO:0000256" key="4">
    <source>
        <dbReference type="SAM" id="Phobius"/>
    </source>
</evidence>
<evidence type="ECO:0000256" key="1">
    <source>
        <dbReference type="ARBA" id="ARBA00004685"/>
    </source>
</evidence>
<dbReference type="Pfam" id="PF11807">
    <property type="entry name" value="UstYa"/>
    <property type="match status" value="1"/>
</dbReference>
<protein>
    <submittedName>
        <fullName evidence="5">Uncharacterized protein</fullName>
    </submittedName>
</protein>
<evidence type="ECO:0000313" key="5">
    <source>
        <dbReference type="EMBL" id="CZR36089.1"/>
    </source>
</evidence>
<feature type="region of interest" description="Disordered" evidence="3">
    <location>
        <begin position="1"/>
        <end position="29"/>
    </location>
</feature>
<proteinExistence type="inferred from homology"/>
<name>A0A1L7V5E8_FUSPR</name>
<organism evidence="5 6">
    <name type="scientific">Fusarium proliferatum (strain ET1)</name>
    <name type="common">Orchid endophyte fungus</name>
    <dbReference type="NCBI Taxonomy" id="1227346"/>
    <lineage>
        <taxon>Eukaryota</taxon>
        <taxon>Fungi</taxon>
        <taxon>Dikarya</taxon>
        <taxon>Ascomycota</taxon>
        <taxon>Pezizomycotina</taxon>
        <taxon>Sordariomycetes</taxon>
        <taxon>Hypocreomycetidae</taxon>
        <taxon>Hypocreales</taxon>
        <taxon>Nectriaceae</taxon>
        <taxon>Fusarium</taxon>
        <taxon>Fusarium fujikuroi species complex</taxon>
    </lineage>
</organism>
<keyword evidence="6" id="KW-1185">Reference proteome</keyword>
<dbReference type="Proteomes" id="UP000183971">
    <property type="component" value="Unassembled WGS sequence"/>
</dbReference>